<evidence type="ECO:0000313" key="2">
    <source>
        <dbReference type="Proteomes" id="UP001055072"/>
    </source>
</evidence>
<name>A0ACB8TQ70_9APHY</name>
<evidence type="ECO:0000313" key="1">
    <source>
        <dbReference type="EMBL" id="KAI0084113.1"/>
    </source>
</evidence>
<dbReference type="EMBL" id="MU274947">
    <property type="protein sequence ID" value="KAI0084113.1"/>
    <property type="molecule type" value="Genomic_DNA"/>
</dbReference>
<protein>
    <submittedName>
        <fullName evidence="1">Uncharacterized protein</fullName>
    </submittedName>
</protein>
<organism evidence="1 2">
    <name type="scientific">Irpex rosettiformis</name>
    <dbReference type="NCBI Taxonomy" id="378272"/>
    <lineage>
        <taxon>Eukaryota</taxon>
        <taxon>Fungi</taxon>
        <taxon>Dikarya</taxon>
        <taxon>Basidiomycota</taxon>
        <taxon>Agaricomycotina</taxon>
        <taxon>Agaricomycetes</taxon>
        <taxon>Polyporales</taxon>
        <taxon>Irpicaceae</taxon>
        <taxon>Irpex</taxon>
    </lineage>
</organism>
<reference evidence="1" key="1">
    <citation type="journal article" date="2021" name="Environ. Microbiol.">
        <title>Gene family expansions and transcriptome signatures uncover fungal adaptations to wood decay.</title>
        <authorList>
            <person name="Hage H."/>
            <person name="Miyauchi S."/>
            <person name="Viragh M."/>
            <person name="Drula E."/>
            <person name="Min B."/>
            <person name="Chaduli D."/>
            <person name="Navarro D."/>
            <person name="Favel A."/>
            <person name="Norest M."/>
            <person name="Lesage-Meessen L."/>
            <person name="Balint B."/>
            <person name="Merenyi Z."/>
            <person name="de Eugenio L."/>
            <person name="Morin E."/>
            <person name="Martinez A.T."/>
            <person name="Baldrian P."/>
            <person name="Stursova M."/>
            <person name="Martinez M.J."/>
            <person name="Novotny C."/>
            <person name="Magnuson J.K."/>
            <person name="Spatafora J.W."/>
            <person name="Maurice S."/>
            <person name="Pangilinan J."/>
            <person name="Andreopoulos W."/>
            <person name="LaButti K."/>
            <person name="Hundley H."/>
            <person name="Na H."/>
            <person name="Kuo A."/>
            <person name="Barry K."/>
            <person name="Lipzen A."/>
            <person name="Henrissat B."/>
            <person name="Riley R."/>
            <person name="Ahrendt S."/>
            <person name="Nagy L.G."/>
            <person name="Grigoriev I.V."/>
            <person name="Martin F."/>
            <person name="Rosso M.N."/>
        </authorList>
    </citation>
    <scope>NUCLEOTIDE SEQUENCE</scope>
    <source>
        <strain evidence="1">CBS 384.51</strain>
    </source>
</reference>
<gene>
    <name evidence="1" type="ORF">BDY19DRAFT_997962</name>
</gene>
<proteinExistence type="predicted"/>
<dbReference type="Proteomes" id="UP001055072">
    <property type="component" value="Unassembled WGS sequence"/>
</dbReference>
<sequence length="1087" mass="121882">MPPRRRALDAIPFRASSAVSFADASFTQSSDAIYVDNIQTLRRSWRWAAFSQFFYTFAQLLQMPDVLLSDVEDDLARGTSVHLPRIMARLLVTMSLDRKLTISNWQTGFRKQCMKRGGAYNPLGPEPVVPSQNSTPEPEKHVENLEEKVAVKPEVQNECSASLDTTETREQTLAPSVEQQTFVFGGCAEEKEEDTVKLGGVEQSEHQGSDEPPQQSRDWSEFSLTEKLKALHTLTEWQFDNPHRLRQQMKDDGDHGLWRIEPIGYDAKTNAYWLIGPDRLWIQRSLPKPPRPVKRKRNTPVVKRSKPKASSSKAADDDSESEPEAEPERSVSTKRTRTANGQPSRSQVKSEVSTSSGRGTRAAKLKANRMLDVQARELAEFQRQAALLSSPSRTGRGTRLTRTSTRSQVRLSPSKRAVLGTRTSARLRGPANDSGDEWQQVPEEWLKDERDRTPPSVRRTRSKGKARAEPEEKAEQFTVDVAGLDSDAVSELTELSDDQQDIDRTADKHGESPMRPTEPVTVAFEKPKAIIRASKVKKVTVTAKKVEEVEYLPPATEVPEGFVEWETICVTLPEWEAISERFANATHYLEKALYKALSQTIVPVVVTELRDIERKRKIEEAVVHRKRSSRIALKESEKEQARAEALRKAEEEDKLSRARRLETRAKREEAEREKREQAREQRRQEREARELKIANRNAPKETLSEKSSAQSTPAPSPQSRGLSANSVLIPISSQLFRNSTTNGVRSPDWILDCEICGKNGINIDDGLPMVSCGTCGKWQHITCHDNADRHKGLPKRNWTIQKFLCQRCSTTSSLGNSRQQRSSTQHQSTDGWTHPHGQKAIPHPSHTYTQSISDTRYPQQPVYDNRMAFGGQQYPAQSSTATMYSRAQSQHGGVAYPQYQSDQRVYSAHASHSAGGWQNGYSSMPDGQRYADHGSFNVARVNPPYANTAIIPSQSYIRDSQPYSRPHDVQGYQRIPEAQSYNRSHDAQSFNNSPQYNTPNGNWNHASNGHHGATGQRSASHLSAAESLAFMQETSQPLHSWQNSSYVQQPAANGGAHANPSPSSAPLHHSRSSLSLGHGTSYQFPAS</sequence>
<comment type="caution">
    <text evidence="1">The sequence shown here is derived from an EMBL/GenBank/DDBJ whole genome shotgun (WGS) entry which is preliminary data.</text>
</comment>
<keyword evidence="2" id="KW-1185">Reference proteome</keyword>
<accession>A0ACB8TQ70</accession>